<dbReference type="Gene3D" id="3.30.565.10">
    <property type="entry name" value="Histidine kinase-like ATPase, C-terminal domain"/>
    <property type="match status" value="1"/>
</dbReference>
<evidence type="ECO:0000256" key="1">
    <source>
        <dbReference type="ARBA" id="ARBA00000085"/>
    </source>
</evidence>
<accession>A0ABP9FG02</accession>
<dbReference type="SMART" id="SM00387">
    <property type="entry name" value="HATPase_c"/>
    <property type="match status" value="1"/>
</dbReference>
<dbReference type="NCBIfam" id="TIGR00229">
    <property type="entry name" value="sensory_box"/>
    <property type="match status" value="1"/>
</dbReference>
<dbReference type="PROSITE" id="PS50109">
    <property type="entry name" value="HIS_KIN"/>
    <property type="match status" value="1"/>
</dbReference>
<dbReference type="InterPro" id="IPR004358">
    <property type="entry name" value="Sig_transdc_His_kin-like_C"/>
</dbReference>
<evidence type="ECO:0000259" key="10">
    <source>
        <dbReference type="PROSITE" id="PS50109"/>
    </source>
</evidence>
<protein>
    <recommendedName>
        <fullName evidence="2">histidine kinase</fullName>
        <ecNumber evidence="2">2.7.13.3</ecNumber>
    </recommendedName>
</protein>
<keyword evidence="4" id="KW-0808">Transferase</keyword>
<organism evidence="12 13">
    <name type="scientific">Ferrimonas pelagia</name>
    <dbReference type="NCBI Taxonomy" id="1177826"/>
    <lineage>
        <taxon>Bacteria</taxon>
        <taxon>Pseudomonadati</taxon>
        <taxon>Pseudomonadota</taxon>
        <taxon>Gammaproteobacteria</taxon>
        <taxon>Alteromonadales</taxon>
        <taxon>Ferrimonadaceae</taxon>
        <taxon>Ferrimonas</taxon>
    </lineage>
</organism>
<keyword evidence="6" id="KW-0418">Kinase</keyword>
<feature type="transmembrane region" description="Helical" evidence="9">
    <location>
        <begin position="58"/>
        <end position="77"/>
    </location>
</feature>
<evidence type="ECO:0000313" key="12">
    <source>
        <dbReference type="EMBL" id="GAA4902066.1"/>
    </source>
</evidence>
<dbReference type="PANTHER" id="PTHR43065:SF46">
    <property type="entry name" value="C4-DICARBOXYLATE TRANSPORT SENSOR PROTEIN DCTB"/>
    <property type="match status" value="1"/>
</dbReference>
<gene>
    <name evidence="12" type="ORF">GCM10023333_40170</name>
</gene>
<dbReference type="InterPro" id="IPR035965">
    <property type="entry name" value="PAS-like_dom_sf"/>
</dbReference>
<dbReference type="SUPFAM" id="SSF47384">
    <property type="entry name" value="Homodimeric domain of signal transducing histidine kinase"/>
    <property type="match status" value="1"/>
</dbReference>
<dbReference type="PANTHER" id="PTHR43065">
    <property type="entry name" value="SENSOR HISTIDINE KINASE"/>
    <property type="match status" value="1"/>
</dbReference>
<evidence type="ECO:0000256" key="8">
    <source>
        <dbReference type="ARBA" id="ARBA00023012"/>
    </source>
</evidence>
<evidence type="ECO:0000256" key="3">
    <source>
        <dbReference type="ARBA" id="ARBA00022553"/>
    </source>
</evidence>
<evidence type="ECO:0000313" key="13">
    <source>
        <dbReference type="Proteomes" id="UP001499988"/>
    </source>
</evidence>
<dbReference type="CDD" id="cd00130">
    <property type="entry name" value="PAS"/>
    <property type="match status" value="1"/>
</dbReference>
<dbReference type="CDD" id="cd00082">
    <property type="entry name" value="HisKA"/>
    <property type="match status" value="1"/>
</dbReference>
<dbReference type="Pfam" id="PF13188">
    <property type="entry name" value="PAS_8"/>
    <property type="match status" value="1"/>
</dbReference>
<proteinExistence type="predicted"/>
<dbReference type="EC" id="2.7.13.3" evidence="2"/>
<dbReference type="InterPro" id="IPR005467">
    <property type="entry name" value="His_kinase_dom"/>
</dbReference>
<evidence type="ECO:0000256" key="2">
    <source>
        <dbReference type="ARBA" id="ARBA00012438"/>
    </source>
</evidence>
<evidence type="ECO:0000256" key="6">
    <source>
        <dbReference type="ARBA" id="ARBA00022777"/>
    </source>
</evidence>
<dbReference type="InterPro" id="IPR000014">
    <property type="entry name" value="PAS"/>
</dbReference>
<dbReference type="InterPro" id="IPR003661">
    <property type="entry name" value="HisK_dim/P_dom"/>
</dbReference>
<keyword evidence="3" id="KW-0597">Phosphoprotein</keyword>
<comment type="catalytic activity">
    <reaction evidence="1">
        <text>ATP + protein L-histidine = ADP + protein N-phospho-L-histidine.</text>
        <dbReference type="EC" id="2.7.13.3"/>
    </reaction>
</comment>
<dbReference type="InterPro" id="IPR036890">
    <property type="entry name" value="HATPase_C_sf"/>
</dbReference>
<evidence type="ECO:0000259" key="11">
    <source>
        <dbReference type="PROSITE" id="PS50112"/>
    </source>
</evidence>
<evidence type="ECO:0000256" key="5">
    <source>
        <dbReference type="ARBA" id="ARBA00022741"/>
    </source>
</evidence>
<dbReference type="Pfam" id="PF02518">
    <property type="entry name" value="HATPase_c"/>
    <property type="match status" value="1"/>
</dbReference>
<feature type="domain" description="PAS" evidence="11">
    <location>
        <begin position="96"/>
        <end position="140"/>
    </location>
</feature>
<dbReference type="SUPFAM" id="SSF55874">
    <property type="entry name" value="ATPase domain of HSP90 chaperone/DNA topoisomerase II/histidine kinase"/>
    <property type="match status" value="1"/>
</dbReference>
<keyword evidence="5" id="KW-0547">Nucleotide-binding</keyword>
<dbReference type="SUPFAM" id="SSF55785">
    <property type="entry name" value="PYP-like sensor domain (PAS domain)"/>
    <property type="match status" value="1"/>
</dbReference>
<dbReference type="PRINTS" id="PR00344">
    <property type="entry name" value="BCTRLSENSOR"/>
</dbReference>
<comment type="caution">
    <text evidence="12">The sequence shown here is derived from an EMBL/GenBank/DDBJ whole genome shotgun (WGS) entry which is preliminary data.</text>
</comment>
<dbReference type="Gene3D" id="1.10.287.130">
    <property type="match status" value="1"/>
</dbReference>
<name>A0ABP9FG02_9GAMM</name>
<evidence type="ECO:0000256" key="4">
    <source>
        <dbReference type="ARBA" id="ARBA00022679"/>
    </source>
</evidence>
<reference evidence="13" key="1">
    <citation type="journal article" date="2019" name="Int. J. Syst. Evol. Microbiol.">
        <title>The Global Catalogue of Microorganisms (GCM) 10K type strain sequencing project: providing services to taxonomists for standard genome sequencing and annotation.</title>
        <authorList>
            <consortium name="The Broad Institute Genomics Platform"/>
            <consortium name="The Broad Institute Genome Sequencing Center for Infectious Disease"/>
            <person name="Wu L."/>
            <person name="Ma J."/>
        </authorList>
    </citation>
    <scope>NUCLEOTIDE SEQUENCE [LARGE SCALE GENOMIC DNA]</scope>
    <source>
        <strain evidence="13">JCM 18401</strain>
    </source>
</reference>
<keyword evidence="9" id="KW-0472">Membrane</keyword>
<keyword evidence="7" id="KW-0067">ATP-binding</keyword>
<keyword evidence="9" id="KW-1133">Transmembrane helix</keyword>
<keyword evidence="9" id="KW-0812">Transmembrane</keyword>
<evidence type="ECO:0000256" key="9">
    <source>
        <dbReference type="SAM" id="Phobius"/>
    </source>
</evidence>
<dbReference type="InterPro" id="IPR003594">
    <property type="entry name" value="HATPase_dom"/>
</dbReference>
<sequence>MVDLWCLAWLCGVARRVRLWVVFGTSVLMLPWASLSAQAERVPVQAQPAAGVVVSVPWGLGLIAVTLLLCLGAVALSRCRARRLAAMAQAQATESALQRERALLDSLPDGVLLLDGKDRIVRVNRALSEMFGYPAEALLGGHVDALLGEGVGPASLRGDGWLDQIMRGHQWGQHRDGRQFPIELAVSGLPAFGADGGYSLLIRDISQRLALEHRLVQARKMELLGELAAGIAHELNTPSQYVQNNLSFLQDAMHRLEPLLRDRAAWDERAADDLQEIPNAFAQSQEGIAQILEINAAMKAYSHPSRGQRQPVDLNQILQTAIQLSRHEWHHCATMETKLATRLPLVSGVWDELSVVLLNLIVNAAHAIEARQVREPEFKGRIELTTRQQGGWLEVVICDNGCGIDPQIRPRLFESFFTTKPVGKGTGQGLSLAQKVVKRHGGEIWVDSVAEGGSCFTVRLPRVGPSGTSADISERETSHEA</sequence>
<dbReference type="SMART" id="SM00091">
    <property type="entry name" value="PAS"/>
    <property type="match status" value="1"/>
</dbReference>
<dbReference type="Proteomes" id="UP001499988">
    <property type="component" value="Unassembled WGS sequence"/>
</dbReference>
<keyword evidence="8" id="KW-0902">Two-component regulatory system</keyword>
<dbReference type="InterPro" id="IPR036097">
    <property type="entry name" value="HisK_dim/P_sf"/>
</dbReference>
<keyword evidence="13" id="KW-1185">Reference proteome</keyword>
<dbReference type="Gene3D" id="3.30.450.20">
    <property type="entry name" value="PAS domain"/>
    <property type="match status" value="1"/>
</dbReference>
<evidence type="ECO:0000256" key="7">
    <source>
        <dbReference type="ARBA" id="ARBA00022840"/>
    </source>
</evidence>
<dbReference type="PROSITE" id="PS50112">
    <property type="entry name" value="PAS"/>
    <property type="match status" value="1"/>
</dbReference>
<feature type="domain" description="Histidine kinase" evidence="10">
    <location>
        <begin position="230"/>
        <end position="464"/>
    </location>
</feature>
<dbReference type="EMBL" id="BAABJZ010000105">
    <property type="protein sequence ID" value="GAA4902066.1"/>
    <property type="molecule type" value="Genomic_DNA"/>
</dbReference>
<dbReference type="RefSeq" id="WP_345337295.1">
    <property type="nucleotide sequence ID" value="NZ_BAABJZ010000105.1"/>
</dbReference>